<keyword evidence="6" id="KW-0472">Membrane</keyword>
<feature type="binding site" evidence="4">
    <location>
        <position position="38"/>
    </location>
    <ligand>
        <name>ATP</name>
        <dbReference type="ChEBI" id="CHEBI:30616"/>
    </ligand>
</feature>
<dbReference type="InterPro" id="IPR008271">
    <property type="entry name" value="Ser/Thr_kinase_AS"/>
</dbReference>
<dbReference type="InterPro" id="IPR000719">
    <property type="entry name" value="Prot_kinase_dom"/>
</dbReference>
<name>A0A3N1HHY5_9PSEU</name>
<evidence type="ECO:0000256" key="6">
    <source>
        <dbReference type="SAM" id="Phobius"/>
    </source>
</evidence>
<evidence type="ECO:0000256" key="3">
    <source>
        <dbReference type="ARBA" id="ARBA00022840"/>
    </source>
</evidence>
<dbReference type="Pfam" id="PF00069">
    <property type="entry name" value="Pkinase"/>
    <property type="match status" value="1"/>
</dbReference>
<dbReference type="Gene3D" id="3.40.630.190">
    <property type="entry name" value="LCP protein"/>
    <property type="match status" value="1"/>
</dbReference>
<feature type="domain" description="Protein kinase" evidence="7">
    <location>
        <begin position="9"/>
        <end position="274"/>
    </location>
</feature>
<sequence>MPQSQVPGYRLLDPVGRGGFAVVYRAVQVSVDREVAVKIDSRMVLDGNDRRRFLREARAAGRLSGHPHVVDLYDAGVLTDGRPYLVMELCTGGSLLDRLRDRGALPVHEACALVVKIADALAAAHAAGVLHRDIKPANILVNRYGVCGLADFGLAALAEPGRESSASLTALTPAYAAPEAFRQEAPTERADIYALGATLYALLSGRPPRFPRLREPNLAEIIRMHDQPLPGIAGVPDGVMALLGEALAADPANRHPSAADFRDALAAVDVTPVLPPADALPPAVADNADNDAAPTAEPPTAPADGPETVAPEPDVTEAVSQTPPAGPTTSFGFGPRRDEALTLGRVVAPDPADPADPAVEATTHVAAEPATSAEPPRRPGRRLSSTARRGAVALIAVVVLVAAGIAWAVSRGIDDGVRTGEVLDVPGSPDTADGATDILLVGSDSRTDAEGRPLPDAVLKQLRTEQKSGVATDTLVLIRVPDQGGRAAAVSLPRDLRVPIPDAGDGPLNSVYDVARQRAEAELRGGGVTDGQRLARESADAGRKALVRVLQQQTGIRVDRYAELNLYGFYLISEAVGGVDVCLNADTADPGSGADFKAGRQSISGGDALSFVRQRGGLPRGELDRIARQQAFMKGLADKVLSTGTLTDPTTISRLTDTLRRSVVIDADWDILDLARRMRDLAAGNVEFVTAPTSVAPDGTTTADAAGLRAFVGGLAAGAPTTSATAAAAERGAAPVAPVGFVRREPTCVN</sequence>
<dbReference type="CDD" id="cd14014">
    <property type="entry name" value="STKc_PknB_like"/>
    <property type="match status" value="1"/>
</dbReference>
<dbReference type="PROSITE" id="PS00108">
    <property type="entry name" value="PROTEIN_KINASE_ST"/>
    <property type="match status" value="1"/>
</dbReference>
<dbReference type="PANTHER" id="PTHR33392:SF6">
    <property type="entry name" value="POLYISOPRENYL-TEICHOIC ACID--PEPTIDOGLYCAN TEICHOIC ACID TRANSFERASE TAGU"/>
    <property type="match status" value="1"/>
</dbReference>
<dbReference type="Gene3D" id="1.10.510.10">
    <property type="entry name" value="Transferase(Phosphotransferase) domain 1"/>
    <property type="match status" value="1"/>
</dbReference>
<dbReference type="GO" id="GO:0004672">
    <property type="term" value="F:protein kinase activity"/>
    <property type="evidence" value="ECO:0007669"/>
    <property type="project" value="InterPro"/>
</dbReference>
<keyword evidence="3 4" id="KW-0067">ATP-binding</keyword>
<dbReference type="InterPro" id="IPR011009">
    <property type="entry name" value="Kinase-like_dom_sf"/>
</dbReference>
<keyword evidence="2 4" id="KW-0547">Nucleotide-binding</keyword>
<keyword evidence="6" id="KW-0812">Transmembrane</keyword>
<feature type="compositionally biased region" description="Low complexity" evidence="5">
    <location>
        <begin position="280"/>
        <end position="295"/>
    </location>
</feature>
<gene>
    <name evidence="8" type="ORF">EDD40_7589</name>
</gene>
<protein>
    <submittedName>
        <fullName evidence="8">LytR family transcriptional attenuator</fullName>
    </submittedName>
</protein>
<feature type="region of interest" description="Disordered" evidence="5">
    <location>
        <begin position="277"/>
        <end position="336"/>
    </location>
</feature>
<dbReference type="SMART" id="SM00220">
    <property type="entry name" value="S_TKc"/>
    <property type="match status" value="1"/>
</dbReference>
<dbReference type="PANTHER" id="PTHR33392">
    <property type="entry name" value="POLYISOPRENYL-TEICHOIC ACID--PEPTIDOGLYCAN TEICHOIC ACID TRANSFERASE TAGU"/>
    <property type="match status" value="1"/>
</dbReference>
<feature type="region of interest" description="Disordered" evidence="5">
    <location>
        <begin position="365"/>
        <end position="384"/>
    </location>
</feature>
<accession>A0A3N1HHY5</accession>
<dbReference type="GO" id="GO:0005524">
    <property type="term" value="F:ATP binding"/>
    <property type="evidence" value="ECO:0007669"/>
    <property type="project" value="UniProtKB-UniRule"/>
</dbReference>
<dbReference type="AlphaFoldDB" id="A0A3N1HHY5"/>
<dbReference type="PROSITE" id="PS50011">
    <property type="entry name" value="PROTEIN_KINASE_DOM"/>
    <property type="match status" value="1"/>
</dbReference>
<organism evidence="8 9">
    <name type="scientific">Saccharothrix texasensis</name>
    <dbReference type="NCBI Taxonomy" id="103734"/>
    <lineage>
        <taxon>Bacteria</taxon>
        <taxon>Bacillati</taxon>
        <taxon>Actinomycetota</taxon>
        <taxon>Actinomycetes</taxon>
        <taxon>Pseudonocardiales</taxon>
        <taxon>Pseudonocardiaceae</taxon>
        <taxon>Saccharothrix</taxon>
    </lineage>
</organism>
<dbReference type="NCBIfam" id="TIGR00350">
    <property type="entry name" value="lytR_cpsA_psr"/>
    <property type="match status" value="1"/>
</dbReference>
<dbReference type="Proteomes" id="UP000268727">
    <property type="component" value="Unassembled WGS sequence"/>
</dbReference>
<feature type="transmembrane region" description="Helical" evidence="6">
    <location>
        <begin position="391"/>
        <end position="409"/>
    </location>
</feature>
<keyword evidence="9" id="KW-1185">Reference proteome</keyword>
<evidence type="ECO:0000313" key="8">
    <source>
        <dbReference type="EMBL" id="ROP42096.1"/>
    </source>
</evidence>
<dbReference type="SUPFAM" id="SSF56112">
    <property type="entry name" value="Protein kinase-like (PK-like)"/>
    <property type="match status" value="1"/>
</dbReference>
<feature type="compositionally biased region" description="Polar residues" evidence="5">
    <location>
        <begin position="318"/>
        <end position="331"/>
    </location>
</feature>
<reference evidence="8 9" key="1">
    <citation type="submission" date="2018-11" db="EMBL/GenBank/DDBJ databases">
        <title>Sequencing the genomes of 1000 actinobacteria strains.</title>
        <authorList>
            <person name="Klenk H.-P."/>
        </authorList>
    </citation>
    <scope>NUCLEOTIDE SEQUENCE [LARGE SCALE GENOMIC DNA]</scope>
    <source>
        <strain evidence="8 9">DSM 44231</strain>
    </source>
</reference>
<evidence type="ECO:0000256" key="4">
    <source>
        <dbReference type="PROSITE-ProRule" id="PRU10141"/>
    </source>
</evidence>
<evidence type="ECO:0000256" key="1">
    <source>
        <dbReference type="ARBA" id="ARBA00006068"/>
    </source>
</evidence>
<evidence type="ECO:0000256" key="5">
    <source>
        <dbReference type="SAM" id="MobiDB-lite"/>
    </source>
</evidence>
<dbReference type="Pfam" id="PF03816">
    <property type="entry name" value="LytR_cpsA_psr"/>
    <property type="match status" value="1"/>
</dbReference>
<comment type="caution">
    <text evidence="8">The sequence shown here is derived from an EMBL/GenBank/DDBJ whole genome shotgun (WGS) entry which is preliminary data.</text>
</comment>
<dbReference type="InterPro" id="IPR017441">
    <property type="entry name" value="Protein_kinase_ATP_BS"/>
</dbReference>
<dbReference type="PROSITE" id="PS00107">
    <property type="entry name" value="PROTEIN_KINASE_ATP"/>
    <property type="match status" value="1"/>
</dbReference>
<dbReference type="InterPro" id="IPR004474">
    <property type="entry name" value="LytR_CpsA_psr"/>
</dbReference>
<evidence type="ECO:0000313" key="9">
    <source>
        <dbReference type="Proteomes" id="UP000268727"/>
    </source>
</evidence>
<evidence type="ECO:0000256" key="2">
    <source>
        <dbReference type="ARBA" id="ARBA00022741"/>
    </source>
</evidence>
<evidence type="ECO:0000259" key="7">
    <source>
        <dbReference type="PROSITE" id="PS50011"/>
    </source>
</evidence>
<proteinExistence type="inferred from homology"/>
<comment type="similarity">
    <text evidence="1">Belongs to the LytR/CpsA/Psr (LCP) family.</text>
</comment>
<dbReference type="EMBL" id="RJKM01000001">
    <property type="protein sequence ID" value="ROP42096.1"/>
    <property type="molecule type" value="Genomic_DNA"/>
</dbReference>
<keyword evidence="6" id="KW-1133">Transmembrane helix</keyword>
<dbReference type="RefSeq" id="WP_123747100.1">
    <property type="nucleotide sequence ID" value="NZ_RJKM01000001.1"/>
</dbReference>
<dbReference type="InterPro" id="IPR050922">
    <property type="entry name" value="LytR/CpsA/Psr_CW_biosynth"/>
</dbReference>